<dbReference type="Pfam" id="PF00704">
    <property type="entry name" value="Glyco_hydro_18"/>
    <property type="match status" value="1"/>
</dbReference>
<dbReference type="InterPro" id="IPR001223">
    <property type="entry name" value="Glyco_hydro18_cat"/>
</dbReference>
<evidence type="ECO:0000256" key="2">
    <source>
        <dbReference type="ARBA" id="ARBA00008682"/>
    </source>
</evidence>
<protein>
    <recommendedName>
        <fullName evidence="3">chitinase</fullName>
        <ecNumber evidence="3">3.2.1.14</ecNumber>
    </recommendedName>
</protein>
<dbReference type="SUPFAM" id="SSF51445">
    <property type="entry name" value="(Trans)glycosidases"/>
    <property type="match status" value="1"/>
</dbReference>
<evidence type="ECO:0000313" key="13">
    <source>
        <dbReference type="Proteomes" id="UP000254866"/>
    </source>
</evidence>
<dbReference type="AlphaFoldDB" id="A0A370TF05"/>
<dbReference type="Gene3D" id="3.10.50.10">
    <property type="match status" value="1"/>
</dbReference>
<keyword evidence="8" id="KW-0624">Polysaccharide degradation</keyword>
<evidence type="ECO:0000313" key="12">
    <source>
        <dbReference type="EMBL" id="RDL33277.1"/>
    </source>
</evidence>
<keyword evidence="7 9" id="KW-0326">Glycosidase</keyword>
<dbReference type="OrthoDB" id="76388at2759"/>
<evidence type="ECO:0000256" key="8">
    <source>
        <dbReference type="ARBA" id="ARBA00023326"/>
    </source>
</evidence>
<comment type="similarity">
    <text evidence="2">Belongs to the glycosyl hydrolase 18 family. Chitinase class V subfamily.</text>
</comment>
<evidence type="ECO:0000256" key="7">
    <source>
        <dbReference type="ARBA" id="ARBA00023295"/>
    </source>
</evidence>
<accession>A0A370TF05</accession>
<evidence type="ECO:0000256" key="6">
    <source>
        <dbReference type="ARBA" id="ARBA00023277"/>
    </source>
</evidence>
<gene>
    <name evidence="12" type="ORF">BP5553_08716</name>
</gene>
<proteinExistence type="inferred from homology"/>
<organism evidence="12 13">
    <name type="scientific">Venustampulla echinocandica</name>
    <dbReference type="NCBI Taxonomy" id="2656787"/>
    <lineage>
        <taxon>Eukaryota</taxon>
        <taxon>Fungi</taxon>
        <taxon>Dikarya</taxon>
        <taxon>Ascomycota</taxon>
        <taxon>Pezizomycotina</taxon>
        <taxon>Leotiomycetes</taxon>
        <taxon>Helotiales</taxon>
        <taxon>Pleuroascaceae</taxon>
        <taxon>Venustampulla</taxon>
    </lineage>
</organism>
<keyword evidence="13" id="KW-1185">Reference proteome</keyword>
<feature type="domain" description="GH18" evidence="11">
    <location>
        <begin position="37"/>
        <end position="375"/>
    </location>
</feature>
<dbReference type="InterPro" id="IPR029070">
    <property type="entry name" value="Chitinase_insertion_sf"/>
</dbReference>
<dbReference type="GO" id="GO:0000272">
    <property type="term" value="P:polysaccharide catabolic process"/>
    <property type="evidence" value="ECO:0007669"/>
    <property type="project" value="UniProtKB-KW"/>
</dbReference>
<evidence type="ECO:0000256" key="4">
    <source>
        <dbReference type="ARBA" id="ARBA00022801"/>
    </source>
</evidence>
<keyword evidence="4 9" id="KW-0378">Hydrolase</keyword>
<dbReference type="InterPro" id="IPR050314">
    <property type="entry name" value="Glycosyl_Hydrlase_18"/>
</dbReference>
<name>A0A370TF05_9HELO</name>
<dbReference type="PROSITE" id="PS51910">
    <property type="entry name" value="GH18_2"/>
    <property type="match status" value="1"/>
</dbReference>
<feature type="region of interest" description="Disordered" evidence="10">
    <location>
        <begin position="1"/>
        <end position="29"/>
    </location>
</feature>
<dbReference type="SMART" id="SM00636">
    <property type="entry name" value="Glyco_18"/>
    <property type="match status" value="1"/>
</dbReference>
<reference evidence="12 13" key="1">
    <citation type="journal article" date="2018" name="IMA Fungus">
        <title>IMA Genome-F 9: Draft genome sequence of Annulohypoxylon stygium, Aspergillus mulundensis, Berkeleyomyces basicola (syn. Thielaviopsis basicola), Ceratocystis smalleyi, two Cercospora beticola strains, Coleophoma cylindrospora, Fusarium fracticaudum, Phialophora cf. hyalina, and Morchella septimelata.</title>
        <authorList>
            <person name="Wingfield B.D."/>
            <person name="Bills G.F."/>
            <person name="Dong Y."/>
            <person name="Huang W."/>
            <person name="Nel W.J."/>
            <person name="Swalarsk-Parry B.S."/>
            <person name="Vaghefi N."/>
            <person name="Wilken P.M."/>
            <person name="An Z."/>
            <person name="de Beer Z.W."/>
            <person name="De Vos L."/>
            <person name="Chen L."/>
            <person name="Duong T.A."/>
            <person name="Gao Y."/>
            <person name="Hammerbacher A."/>
            <person name="Kikkert J.R."/>
            <person name="Li Y."/>
            <person name="Li H."/>
            <person name="Li K."/>
            <person name="Li Q."/>
            <person name="Liu X."/>
            <person name="Ma X."/>
            <person name="Naidoo K."/>
            <person name="Pethybridge S.J."/>
            <person name="Sun J."/>
            <person name="Steenkamp E.T."/>
            <person name="van der Nest M.A."/>
            <person name="van Wyk S."/>
            <person name="Wingfield M.J."/>
            <person name="Xiong C."/>
            <person name="Yue Q."/>
            <person name="Zhang X."/>
        </authorList>
    </citation>
    <scope>NUCLEOTIDE SEQUENCE [LARGE SCALE GENOMIC DNA]</scope>
    <source>
        <strain evidence="12 13">BP 5553</strain>
    </source>
</reference>
<dbReference type="PANTHER" id="PTHR11177">
    <property type="entry name" value="CHITINASE"/>
    <property type="match status" value="1"/>
</dbReference>
<dbReference type="GeneID" id="43601565"/>
<dbReference type="GO" id="GO:0006032">
    <property type="term" value="P:chitin catabolic process"/>
    <property type="evidence" value="ECO:0007669"/>
    <property type="project" value="UniProtKB-KW"/>
</dbReference>
<dbReference type="STRING" id="2656787.A0A370TF05"/>
<evidence type="ECO:0000256" key="5">
    <source>
        <dbReference type="ARBA" id="ARBA00023024"/>
    </source>
</evidence>
<dbReference type="RefSeq" id="XP_031866770.1">
    <property type="nucleotide sequence ID" value="XM_032017339.1"/>
</dbReference>
<comment type="catalytic activity">
    <reaction evidence="1">
        <text>Random endo-hydrolysis of N-acetyl-beta-D-glucosaminide (1-&gt;4)-beta-linkages in chitin and chitodextrins.</text>
        <dbReference type="EC" id="3.2.1.14"/>
    </reaction>
</comment>
<dbReference type="EC" id="3.2.1.14" evidence="3"/>
<dbReference type="GO" id="GO:0008061">
    <property type="term" value="F:chitin binding"/>
    <property type="evidence" value="ECO:0007669"/>
    <property type="project" value="InterPro"/>
</dbReference>
<dbReference type="PANTHER" id="PTHR11177:SF228">
    <property type="entry name" value="CHITINASE"/>
    <property type="match status" value="1"/>
</dbReference>
<evidence type="ECO:0000256" key="1">
    <source>
        <dbReference type="ARBA" id="ARBA00000822"/>
    </source>
</evidence>
<evidence type="ECO:0000259" key="11">
    <source>
        <dbReference type="PROSITE" id="PS51910"/>
    </source>
</evidence>
<evidence type="ECO:0000256" key="3">
    <source>
        <dbReference type="ARBA" id="ARBA00012729"/>
    </source>
</evidence>
<dbReference type="Proteomes" id="UP000254866">
    <property type="component" value="Unassembled WGS sequence"/>
</dbReference>
<keyword evidence="6" id="KW-0119">Carbohydrate metabolism</keyword>
<dbReference type="EMBL" id="NPIC01000009">
    <property type="protein sequence ID" value="RDL33277.1"/>
    <property type="molecule type" value="Genomic_DNA"/>
</dbReference>
<sequence>MANFYGPAAPPVPFGTRPELRRPSQPSLDASISDITRKNAVYYPNYRVYRGETPASLNYSCISHVFYAFAHVSTDGIVSLSDVWADAQMPVDGASGCLGAFMRLKEQHEYLKLILSIGGGGESQNFATVAASAITRDNFGRSAKGLVEASGFDGIDIDWEHPSDPEQGQNFLSLLAAVRIHLPDDRYLLSAALPAGQWALQNIDLYKAQDYLDLINLMAYDFAGHWSEKVGHHAQLFPGQDGEQSGSAAVDYVISKGFPPQKILLGVPMYGRSFLGSKGPGCSFTGHGGEDGTFEYKRLPRKETEEIVNTRLVAAFCNGGDGGFVSYDNPETVRLKAKYCRERGLGGLFYWTGTADVPPGPRSLISAGFKALHSS</sequence>
<dbReference type="Gene3D" id="3.20.20.80">
    <property type="entry name" value="Glycosidases"/>
    <property type="match status" value="1"/>
</dbReference>
<dbReference type="GO" id="GO:0008843">
    <property type="term" value="F:endochitinase activity"/>
    <property type="evidence" value="ECO:0007669"/>
    <property type="project" value="UniProtKB-EC"/>
</dbReference>
<dbReference type="InterPro" id="IPR017853">
    <property type="entry name" value="GH"/>
</dbReference>
<dbReference type="SUPFAM" id="SSF54556">
    <property type="entry name" value="Chitinase insertion domain"/>
    <property type="match status" value="1"/>
</dbReference>
<dbReference type="InterPro" id="IPR011583">
    <property type="entry name" value="Chitinase_II/V-like_cat"/>
</dbReference>
<evidence type="ECO:0000256" key="9">
    <source>
        <dbReference type="RuleBase" id="RU000489"/>
    </source>
</evidence>
<comment type="caution">
    <text evidence="12">The sequence shown here is derived from an EMBL/GenBank/DDBJ whole genome shotgun (WGS) entry which is preliminary data.</text>
</comment>
<dbReference type="InterPro" id="IPR001579">
    <property type="entry name" value="Glyco_hydro_18_chit_AS"/>
</dbReference>
<dbReference type="PROSITE" id="PS01095">
    <property type="entry name" value="GH18_1"/>
    <property type="match status" value="1"/>
</dbReference>
<dbReference type="GO" id="GO:0005576">
    <property type="term" value="C:extracellular region"/>
    <property type="evidence" value="ECO:0007669"/>
    <property type="project" value="TreeGrafter"/>
</dbReference>
<evidence type="ECO:0000256" key="10">
    <source>
        <dbReference type="SAM" id="MobiDB-lite"/>
    </source>
</evidence>
<keyword evidence="5" id="KW-0146">Chitin degradation</keyword>